<evidence type="ECO:0000313" key="2">
    <source>
        <dbReference type="Proteomes" id="UP001457282"/>
    </source>
</evidence>
<sequence length="81" mass="8038">MAVPRARAHQICRSAVAAYSQSATTSSPAKPTASLLAAAASPSHHRAVPSPAMSVAVAAPTSPPALTTALIPFDPAPSPRA</sequence>
<name>A0AAW1X688_RUBAR</name>
<reference evidence="1 2" key="1">
    <citation type="journal article" date="2023" name="G3 (Bethesda)">
        <title>A chromosome-length genome assembly and annotation of blackberry (Rubus argutus, cv. 'Hillquist').</title>
        <authorList>
            <person name="Bruna T."/>
            <person name="Aryal R."/>
            <person name="Dudchenko O."/>
            <person name="Sargent D.J."/>
            <person name="Mead D."/>
            <person name="Buti M."/>
            <person name="Cavallini A."/>
            <person name="Hytonen T."/>
            <person name="Andres J."/>
            <person name="Pham M."/>
            <person name="Weisz D."/>
            <person name="Mascagni F."/>
            <person name="Usai G."/>
            <person name="Natali L."/>
            <person name="Bassil N."/>
            <person name="Fernandez G.E."/>
            <person name="Lomsadze A."/>
            <person name="Armour M."/>
            <person name="Olukolu B."/>
            <person name="Poorten T."/>
            <person name="Britton C."/>
            <person name="Davik J."/>
            <person name="Ashrafi H."/>
            <person name="Aiden E.L."/>
            <person name="Borodovsky M."/>
            <person name="Worthington M."/>
        </authorList>
    </citation>
    <scope>NUCLEOTIDE SEQUENCE [LARGE SCALE GENOMIC DNA]</scope>
    <source>
        <strain evidence="1">PI 553951</strain>
    </source>
</reference>
<evidence type="ECO:0000313" key="1">
    <source>
        <dbReference type="EMBL" id="KAK9932202.1"/>
    </source>
</evidence>
<gene>
    <name evidence="1" type="ORF">M0R45_019449</name>
</gene>
<accession>A0AAW1X688</accession>
<comment type="caution">
    <text evidence="1">The sequence shown here is derived from an EMBL/GenBank/DDBJ whole genome shotgun (WGS) entry which is preliminary data.</text>
</comment>
<organism evidence="1 2">
    <name type="scientific">Rubus argutus</name>
    <name type="common">Southern blackberry</name>
    <dbReference type="NCBI Taxonomy" id="59490"/>
    <lineage>
        <taxon>Eukaryota</taxon>
        <taxon>Viridiplantae</taxon>
        <taxon>Streptophyta</taxon>
        <taxon>Embryophyta</taxon>
        <taxon>Tracheophyta</taxon>
        <taxon>Spermatophyta</taxon>
        <taxon>Magnoliopsida</taxon>
        <taxon>eudicotyledons</taxon>
        <taxon>Gunneridae</taxon>
        <taxon>Pentapetalae</taxon>
        <taxon>rosids</taxon>
        <taxon>fabids</taxon>
        <taxon>Rosales</taxon>
        <taxon>Rosaceae</taxon>
        <taxon>Rosoideae</taxon>
        <taxon>Rosoideae incertae sedis</taxon>
        <taxon>Rubus</taxon>
    </lineage>
</organism>
<dbReference type="Proteomes" id="UP001457282">
    <property type="component" value="Unassembled WGS sequence"/>
</dbReference>
<dbReference type="EMBL" id="JBEDUW010000004">
    <property type="protein sequence ID" value="KAK9932202.1"/>
    <property type="molecule type" value="Genomic_DNA"/>
</dbReference>
<keyword evidence="2" id="KW-1185">Reference proteome</keyword>
<proteinExistence type="predicted"/>
<dbReference type="AlphaFoldDB" id="A0AAW1X688"/>
<protein>
    <submittedName>
        <fullName evidence="1">Uncharacterized protein</fullName>
    </submittedName>
</protein>